<evidence type="ECO:0000313" key="9">
    <source>
        <dbReference type="EMBL" id="RFT16635.1"/>
    </source>
</evidence>
<evidence type="ECO:0000256" key="1">
    <source>
        <dbReference type="ARBA" id="ARBA00001033"/>
    </source>
</evidence>
<dbReference type="InterPro" id="IPR022337">
    <property type="entry name" value="Inositol_monophosphatase_SuhB"/>
</dbReference>
<dbReference type="GO" id="GO:0046854">
    <property type="term" value="P:phosphatidylinositol phosphate biosynthetic process"/>
    <property type="evidence" value="ECO:0007669"/>
    <property type="project" value="InterPro"/>
</dbReference>
<dbReference type="EMBL" id="QUAH01000002">
    <property type="protein sequence ID" value="RFT16635.1"/>
    <property type="molecule type" value="Genomic_DNA"/>
</dbReference>
<dbReference type="PANTHER" id="PTHR20854:SF4">
    <property type="entry name" value="INOSITOL-1-MONOPHOSPHATASE-RELATED"/>
    <property type="match status" value="1"/>
</dbReference>
<evidence type="ECO:0000313" key="10">
    <source>
        <dbReference type="Proteomes" id="UP000257323"/>
    </source>
</evidence>
<dbReference type="AlphaFoldDB" id="A0A3E2BPH1"/>
<dbReference type="SUPFAM" id="SSF56655">
    <property type="entry name" value="Carbohydrate phosphatase"/>
    <property type="match status" value="1"/>
</dbReference>
<protein>
    <recommendedName>
        <fullName evidence="8">Inositol-1-monophosphatase</fullName>
        <ecNumber evidence="8">3.1.3.25</ecNumber>
    </recommendedName>
</protein>
<comment type="catalytic activity">
    <reaction evidence="1 8">
        <text>a myo-inositol phosphate + H2O = myo-inositol + phosphate</text>
        <dbReference type="Rhea" id="RHEA:24056"/>
        <dbReference type="ChEBI" id="CHEBI:15377"/>
        <dbReference type="ChEBI" id="CHEBI:17268"/>
        <dbReference type="ChEBI" id="CHEBI:43474"/>
        <dbReference type="ChEBI" id="CHEBI:84139"/>
        <dbReference type="EC" id="3.1.3.25"/>
    </reaction>
</comment>
<evidence type="ECO:0000256" key="8">
    <source>
        <dbReference type="RuleBase" id="RU364068"/>
    </source>
</evidence>
<feature type="binding site" evidence="7">
    <location>
        <position position="212"/>
    </location>
    <ligand>
        <name>Mg(2+)</name>
        <dbReference type="ChEBI" id="CHEBI:18420"/>
        <label>1</label>
        <note>catalytic</note>
    </ligand>
</feature>
<dbReference type="Gene3D" id="3.30.540.10">
    <property type="entry name" value="Fructose-1,6-Bisphosphatase, subunit A, domain 1"/>
    <property type="match status" value="1"/>
</dbReference>
<dbReference type="InterPro" id="IPR020583">
    <property type="entry name" value="Inositol_monoP_metal-BS"/>
</dbReference>
<dbReference type="GO" id="GO:0046872">
    <property type="term" value="F:metal ion binding"/>
    <property type="evidence" value="ECO:0007669"/>
    <property type="project" value="UniProtKB-KW"/>
</dbReference>
<dbReference type="PROSITE" id="PS00629">
    <property type="entry name" value="IMP_1"/>
    <property type="match status" value="1"/>
</dbReference>
<comment type="caution">
    <text evidence="9">The sequence shown here is derived from an EMBL/GenBank/DDBJ whole genome shotgun (WGS) entry which is preliminary data.</text>
</comment>
<dbReference type="Proteomes" id="UP000257323">
    <property type="component" value="Unassembled WGS sequence"/>
</dbReference>
<keyword evidence="5 8" id="KW-0378">Hydrolase</keyword>
<comment type="similarity">
    <text evidence="3 8">Belongs to the inositol monophosphatase superfamily.</text>
</comment>
<dbReference type="InterPro" id="IPR000760">
    <property type="entry name" value="Inositol_monophosphatase-like"/>
</dbReference>
<dbReference type="FunFam" id="3.30.540.10:FF:000003">
    <property type="entry name" value="Inositol-1-monophosphatase"/>
    <property type="match status" value="1"/>
</dbReference>
<evidence type="ECO:0000256" key="6">
    <source>
        <dbReference type="ARBA" id="ARBA00022842"/>
    </source>
</evidence>
<evidence type="ECO:0000256" key="7">
    <source>
        <dbReference type="PIRSR" id="PIRSR600760-2"/>
    </source>
</evidence>
<dbReference type="PANTHER" id="PTHR20854">
    <property type="entry name" value="INOSITOL MONOPHOSPHATASE"/>
    <property type="match status" value="1"/>
</dbReference>
<evidence type="ECO:0000256" key="5">
    <source>
        <dbReference type="ARBA" id="ARBA00022801"/>
    </source>
</evidence>
<dbReference type="PROSITE" id="PS00630">
    <property type="entry name" value="IMP_2"/>
    <property type="match status" value="1"/>
</dbReference>
<dbReference type="CDD" id="cd01639">
    <property type="entry name" value="IMPase"/>
    <property type="match status" value="1"/>
</dbReference>
<accession>A0A3E2BPH1</accession>
<dbReference type="Pfam" id="PF00459">
    <property type="entry name" value="Inositol_P"/>
    <property type="match status" value="1"/>
</dbReference>
<dbReference type="GO" id="GO:0007165">
    <property type="term" value="P:signal transduction"/>
    <property type="evidence" value="ECO:0007669"/>
    <property type="project" value="TreeGrafter"/>
</dbReference>
<keyword evidence="6 7" id="KW-0460">Magnesium</keyword>
<evidence type="ECO:0000256" key="2">
    <source>
        <dbReference type="ARBA" id="ARBA00001946"/>
    </source>
</evidence>
<feature type="binding site" evidence="7">
    <location>
        <position position="68"/>
    </location>
    <ligand>
        <name>Mg(2+)</name>
        <dbReference type="ChEBI" id="CHEBI:18420"/>
        <label>1</label>
        <note>catalytic</note>
    </ligand>
</feature>
<feature type="binding site" evidence="7">
    <location>
        <position position="84"/>
    </location>
    <ligand>
        <name>Mg(2+)</name>
        <dbReference type="ChEBI" id="CHEBI:18420"/>
        <label>1</label>
        <note>catalytic</note>
    </ligand>
</feature>
<evidence type="ECO:0000256" key="4">
    <source>
        <dbReference type="ARBA" id="ARBA00022723"/>
    </source>
</evidence>
<sequence length="263" mass="29516">MDRPEIFLPAARKAALEAGRYLLEGLSQAKRVTYKGQVDLVTSFDRRSEEIIYDRLSRAFPGHSFLAEEEIKRDRDSDYCWLVDPLDGTTNYAHGLPVFCVSIALAFRNEIILGLVYDPSREELYTATRGRGAYLNGKPIRVSKTRKLDRSLLATGFPYDVRTSQDNNLDHFANFAIRAQAIRRLGSAALDLCYVACGRFDGYWEKKLKPWDLAAGVLLVEEAGGRVSDLAGKKFRLPGPHIVASNGYIHRPMLEILSLGCVE</sequence>
<name>A0A3E2BPH1_9BACT</name>
<proteinExistence type="inferred from homology"/>
<dbReference type="FunFam" id="3.40.190.80:FF:000002">
    <property type="entry name" value="Inositol-1-monophosphatase"/>
    <property type="match status" value="1"/>
</dbReference>
<keyword evidence="4 7" id="KW-0479">Metal-binding</keyword>
<dbReference type="Gene3D" id="3.40.190.80">
    <property type="match status" value="1"/>
</dbReference>
<reference evidence="9 10" key="1">
    <citation type="submission" date="2018-08" db="EMBL/GenBank/DDBJ databases">
        <title>Genome analysis of the thermophilic bacterium of the candidate phylum Aminicenantes from deep subsurface aquifer revealed its physiology and ecological role.</title>
        <authorList>
            <person name="Kadnikov V.V."/>
            <person name="Mardanov A.V."/>
            <person name="Beletsky A.V."/>
            <person name="Karnachuk O.V."/>
            <person name="Ravin N.V."/>
        </authorList>
    </citation>
    <scope>NUCLEOTIDE SEQUENCE [LARGE SCALE GENOMIC DNA]</scope>
    <source>
        <strain evidence="9">BY38</strain>
    </source>
</reference>
<dbReference type="EC" id="3.1.3.25" evidence="8"/>
<dbReference type="GO" id="GO:0006020">
    <property type="term" value="P:inositol metabolic process"/>
    <property type="evidence" value="ECO:0007669"/>
    <property type="project" value="TreeGrafter"/>
</dbReference>
<feature type="binding site" evidence="7">
    <location>
        <position position="87"/>
    </location>
    <ligand>
        <name>Mg(2+)</name>
        <dbReference type="ChEBI" id="CHEBI:18420"/>
        <label>1</label>
        <note>catalytic</note>
    </ligand>
</feature>
<dbReference type="InterPro" id="IPR033942">
    <property type="entry name" value="IMPase"/>
</dbReference>
<evidence type="ECO:0000256" key="3">
    <source>
        <dbReference type="ARBA" id="ARBA00009759"/>
    </source>
</evidence>
<gene>
    <name evidence="9" type="ORF">OP8BY_1248</name>
</gene>
<dbReference type="PRINTS" id="PR01959">
    <property type="entry name" value="SBIMPHPHTASE"/>
</dbReference>
<dbReference type="PRINTS" id="PR00377">
    <property type="entry name" value="IMPHPHTASES"/>
</dbReference>
<feature type="binding site" evidence="7">
    <location>
        <position position="86"/>
    </location>
    <ligand>
        <name>Mg(2+)</name>
        <dbReference type="ChEBI" id="CHEBI:18420"/>
        <label>1</label>
        <note>catalytic</note>
    </ligand>
</feature>
<comment type="cofactor">
    <cofactor evidence="2 7 8">
        <name>Mg(2+)</name>
        <dbReference type="ChEBI" id="CHEBI:18420"/>
    </cofactor>
</comment>
<dbReference type="GO" id="GO:0008934">
    <property type="term" value="F:inositol monophosphate 1-phosphatase activity"/>
    <property type="evidence" value="ECO:0007669"/>
    <property type="project" value="InterPro"/>
</dbReference>
<dbReference type="InterPro" id="IPR020550">
    <property type="entry name" value="Inositol_monophosphatase_CS"/>
</dbReference>
<organism evidence="9 10">
    <name type="scientific">Candidatus Saccharicenans subterraneus</name>
    <dbReference type="NCBI Taxonomy" id="2508984"/>
    <lineage>
        <taxon>Bacteria</taxon>
        <taxon>Candidatus Aminicenantota</taxon>
        <taxon>Candidatus Aminicenantia</taxon>
        <taxon>Candidatus Aminicenantales</taxon>
        <taxon>Candidatus Saccharicenantaceae</taxon>
        <taxon>Candidatus Saccharicenans</taxon>
    </lineage>
</organism>